<gene>
    <name evidence="1" type="ORF">S01H4_18827</name>
</gene>
<protein>
    <submittedName>
        <fullName evidence="1">Uncharacterized protein</fullName>
    </submittedName>
</protein>
<evidence type="ECO:0000313" key="1">
    <source>
        <dbReference type="EMBL" id="GAG53772.1"/>
    </source>
</evidence>
<reference evidence="1" key="1">
    <citation type="journal article" date="2014" name="Front. Microbiol.">
        <title>High frequency of phylogenetically diverse reductive dehalogenase-homologous genes in deep subseafloor sedimentary metagenomes.</title>
        <authorList>
            <person name="Kawai M."/>
            <person name="Futagami T."/>
            <person name="Toyoda A."/>
            <person name="Takaki Y."/>
            <person name="Nishi S."/>
            <person name="Hori S."/>
            <person name="Arai W."/>
            <person name="Tsubouchi T."/>
            <person name="Morono Y."/>
            <person name="Uchiyama I."/>
            <person name="Ito T."/>
            <person name="Fujiyama A."/>
            <person name="Inagaki F."/>
            <person name="Takami H."/>
        </authorList>
    </citation>
    <scope>NUCLEOTIDE SEQUENCE</scope>
    <source>
        <strain evidence="1">Expedition CK06-06</strain>
    </source>
</reference>
<dbReference type="AlphaFoldDB" id="X0Z5U4"/>
<organism evidence="1">
    <name type="scientific">marine sediment metagenome</name>
    <dbReference type="NCBI Taxonomy" id="412755"/>
    <lineage>
        <taxon>unclassified sequences</taxon>
        <taxon>metagenomes</taxon>
        <taxon>ecological metagenomes</taxon>
    </lineage>
</organism>
<accession>X0Z5U4</accession>
<comment type="caution">
    <text evidence="1">The sequence shown here is derived from an EMBL/GenBank/DDBJ whole genome shotgun (WGS) entry which is preliminary data.</text>
</comment>
<dbReference type="EMBL" id="BART01008362">
    <property type="protein sequence ID" value="GAG53772.1"/>
    <property type="molecule type" value="Genomic_DNA"/>
</dbReference>
<proteinExistence type="predicted"/>
<sequence length="108" mass="11875">MGNIELKVDGEIIVLNSQQTAQLKKAVQKETSDPQPMNCGNIVISCKAGGVECAYPFVLSSAYMLPPGCKPSSSPLTNHRGRDFNQAELKTFITRLKTFAKIIWPSFE</sequence>
<name>X0Z5U4_9ZZZZ</name>